<dbReference type="RefSeq" id="WP_320313454.1">
    <property type="nucleotide sequence ID" value="NZ_JAVIKH010000006.1"/>
</dbReference>
<evidence type="ECO:0000256" key="5">
    <source>
        <dbReference type="ARBA" id="ARBA00022676"/>
    </source>
</evidence>
<evidence type="ECO:0000313" key="11">
    <source>
        <dbReference type="EMBL" id="MDX8336049.1"/>
    </source>
</evidence>
<evidence type="ECO:0000256" key="6">
    <source>
        <dbReference type="ARBA" id="ARBA00022679"/>
    </source>
</evidence>
<comment type="catalytic activity">
    <reaction evidence="1 10">
        <text>Transfers a segment of a (1-&gt;4)-alpha-D-glucan to a new position in an acceptor, which may be glucose or a (1-&gt;4)-alpha-D-glucan.</text>
        <dbReference type="EC" id="2.4.1.25"/>
    </reaction>
</comment>
<dbReference type="EMBL" id="JAVIKH010000006">
    <property type="protein sequence ID" value="MDX8336049.1"/>
    <property type="molecule type" value="Genomic_DNA"/>
</dbReference>
<dbReference type="Gene3D" id="3.20.20.80">
    <property type="entry name" value="Glycosidases"/>
    <property type="match status" value="1"/>
</dbReference>
<dbReference type="SUPFAM" id="SSF51445">
    <property type="entry name" value="(Trans)glycosidases"/>
    <property type="match status" value="1"/>
</dbReference>
<dbReference type="NCBIfam" id="NF011080">
    <property type="entry name" value="PRK14508.1-3"/>
    <property type="match status" value="1"/>
</dbReference>
<evidence type="ECO:0000256" key="8">
    <source>
        <dbReference type="ARBA" id="ARBA00031423"/>
    </source>
</evidence>
<comment type="similarity">
    <text evidence="2 10">Belongs to the disproportionating enzyme family.</text>
</comment>
<evidence type="ECO:0000256" key="4">
    <source>
        <dbReference type="ARBA" id="ARBA00020295"/>
    </source>
</evidence>
<accession>A0ABU4WA19</accession>
<proteinExistence type="inferred from homology"/>
<name>A0ABU4WA19_9FUSO</name>
<gene>
    <name evidence="11" type="primary">malQ</name>
    <name evidence="11" type="ORF">RFV38_05985</name>
</gene>
<dbReference type="NCBIfam" id="TIGR00217">
    <property type="entry name" value="malQ"/>
    <property type="match status" value="1"/>
</dbReference>
<keyword evidence="7 10" id="KW-0119">Carbohydrate metabolism</keyword>
<comment type="caution">
    <text evidence="11">The sequence shown here is derived from an EMBL/GenBank/DDBJ whole genome shotgun (WGS) entry which is preliminary data.</text>
</comment>
<dbReference type="GO" id="GO:0004134">
    <property type="term" value="F:4-alpha-glucanotransferase activity"/>
    <property type="evidence" value="ECO:0007669"/>
    <property type="project" value="UniProtKB-EC"/>
</dbReference>
<dbReference type="PANTHER" id="PTHR32438">
    <property type="entry name" value="4-ALPHA-GLUCANOTRANSFERASE DPE1, CHLOROPLASTIC/AMYLOPLASTIC"/>
    <property type="match status" value="1"/>
</dbReference>
<keyword evidence="6 10" id="KW-0808">Transferase</keyword>
<protein>
    <recommendedName>
        <fullName evidence="4 10">4-alpha-glucanotransferase</fullName>
        <ecNumber evidence="3 10">2.4.1.25</ecNumber>
    </recommendedName>
    <alternativeName>
        <fullName evidence="8 10">Amylomaltase</fullName>
    </alternativeName>
    <alternativeName>
        <fullName evidence="9 10">Disproportionating enzyme</fullName>
    </alternativeName>
</protein>
<organism evidence="11 12">
    <name type="scientific">Candidatus Cetobacterium colombiensis</name>
    <dbReference type="NCBI Taxonomy" id="3073100"/>
    <lineage>
        <taxon>Bacteria</taxon>
        <taxon>Fusobacteriati</taxon>
        <taxon>Fusobacteriota</taxon>
        <taxon>Fusobacteriia</taxon>
        <taxon>Fusobacteriales</taxon>
        <taxon>Fusobacteriaceae</taxon>
        <taxon>Cetobacterium</taxon>
    </lineage>
</organism>
<evidence type="ECO:0000256" key="9">
    <source>
        <dbReference type="ARBA" id="ARBA00031501"/>
    </source>
</evidence>
<dbReference type="InterPro" id="IPR017853">
    <property type="entry name" value="GH"/>
</dbReference>
<evidence type="ECO:0000256" key="2">
    <source>
        <dbReference type="ARBA" id="ARBA00005684"/>
    </source>
</evidence>
<dbReference type="InterPro" id="IPR003385">
    <property type="entry name" value="Glyco_hydro_77"/>
</dbReference>
<evidence type="ECO:0000256" key="1">
    <source>
        <dbReference type="ARBA" id="ARBA00000439"/>
    </source>
</evidence>
<dbReference type="Pfam" id="PF02446">
    <property type="entry name" value="Glyco_hydro_77"/>
    <property type="match status" value="1"/>
</dbReference>
<dbReference type="Proteomes" id="UP001279681">
    <property type="component" value="Unassembled WGS sequence"/>
</dbReference>
<keyword evidence="12" id="KW-1185">Reference proteome</keyword>
<reference evidence="12" key="1">
    <citation type="submission" date="2023-07" db="EMBL/GenBank/DDBJ databases">
        <authorList>
            <person name="Colorado M.A."/>
            <person name="Villamil L.M."/>
            <person name="Melo J.F."/>
            <person name="Rodriguez J.A."/>
            <person name="Ruiz R.Y."/>
        </authorList>
    </citation>
    <scope>NUCLEOTIDE SEQUENCE [LARGE SCALE GENOMIC DNA]</scope>
    <source>
        <strain evidence="12">C33</strain>
    </source>
</reference>
<evidence type="ECO:0000256" key="3">
    <source>
        <dbReference type="ARBA" id="ARBA00012560"/>
    </source>
</evidence>
<sequence>MKDRSSGILLHITSLPGKYGIGDFGKCAYEFVDFLKESHQKYWQILPMGVTGYGDSPYQSFSAFAGNPYFIDLDSLVKMNLLTEADLKPLIDLNLISNIQYDKLYIERYKVLKKAFTNFKENSSLNILTNFKNKNIWWLDNYALYMAIKNKFNGKSWLEWPKNYKFRDKETLRKARIELQEEIEYHIFLQYLFDKQWKDLKQYANENNIKIIGDIPIFIATDSADTWENPKMFYFDKKLQPKKVAGCPPDAFSADGQLWGNVLYNWKNIENDNFKWWIKRVKSCFKLYDTVRIDHFRGFESFWAIPAKAKTARFGKWEKGPGMKLFYAIKKSLGDLDIIAEDLGFLTSKVHKLLKDSGYPGMKILEFAFDSREESDYLPHKYPKKSVAYTGTHDNQTVVGWYKTVNDKDKKFCDEYLDDFLKNINSKTETINWKFIEALWSSNSNLVIAPMQDFLGLDDSSRMNTPSTLGGNWIWRFDSNLLNKELSKKISSITTQYKR</sequence>
<keyword evidence="5 10" id="KW-0328">Glycosyltransferase</keyword>
<dbReference type="PANTHER" id="PTHR32438:SF5">
    <property type="entry name" value="4-ALPHA-GLUCANOTRANSFERASE DPE1, CHLOROPLASTIC_AMYLOPLASTIC"/>
    <property type="match status" value="1"/>
</dbReference>
<evidence type="ECO:0000313" key="12">
    <source>
        <dbReference type="Proteomes" id="UP001279681"/>
    </source>
</evidence>
<dbReference type="EC" id="2.4.1.25" evidence="3 10"/>
<evidence type="ECO:0000256" key="7">
    <source>
        <dbReference type="ARBA" id="ARBA00023277"/>
    </source>
</evidence>
<evidence type="ECO:0000256" key="10">
    <source>
        <dbReference type="RuleBase" id="RU361207"/>
    </source>
</evidence>